<accession>A0A2T9YPH6</accession>
<dbReference type="OrthoDB" id="5586015at2759"/>
<dbReference type="STRING" id="133385.A0A2T9YPH6"/>
<dbReference type="Proteomes" id="UP000245383">
    <property type="component" value="Unassembled WGS sequence"/>
</dbReference>
<organism evidence="2 3">
    <name type="scientific">Smittium simulii</name>
    <dbReference type="NCBI Taxonomy" id="133385"/>
    <lineage>
        <taxon>Eukaryota</taxon>
        <taxon>Fungi</taxon>
        <taxon>Fungi incertae sedis</taxon>
        <taxon>Zoopagomycota</taxon>
        <taxon>Kickxellomycotina</taxon>
        <taxon>Harpellomycetes</taxon>
        <taxon>Harpellales</taxon>
        <taxon>Legeriomycetaceae</taxon>
        <taxon>Smittium</taxon>
    </lineage>
</organism>
<dbReference type="InterPro" id="IPR013962">
    <property type="entry name" value="DASH_Dam1"/>
</dbReference>
<dbReference type="GO" id="GO:0072686">
    <property type="term" value="C:mitotic spindle"/>
    <property type="evidence" value="ECO:0007669"/>
    <property type="project" value="InterPro"/>
</dbReference>
<name>A0A2T9YPH6_9FUNG</name>
<dbReference type="AlphaFoldDB" id="A0A2T9YPH6"/>
<dbReference type="Pfam" id="PF08653">
    <property type="entry name" value="DASH_Dam1"/>
    <property type="match status" value="1"/>
</dbReference>
<proteinExistence type="predicted"/>
<dbReference type="GO" id="GO:0042729">
    <property type="term" value="C:DASH complex"/>
    <property type="evidence" value="ECO:0007669"/>
    <property type="project" value="InterPro"/>
</dbReference>
<evidence type="ECO:0000313" key="3">
    <source>
        <dbReference type="Proteomes" id="UP000245383"/>
    </source>
</evidence>
<feature type="compositionally biased region" description="Low complexity" evidence="1">
    <location>
        <begin position="89"/>
        <end position="98"/>
    </location>
</feature>
<reference evidence="2 3" key="1">
    <citation type="journal article" date="2018" name="MBio">
        <title>Comparative Genomics Reveals the Core Gene Toolbox for the Fungus-Insect Symbiosis.</title>
        <authorList>
            <person name="Wang Y."/>
            <person name="Stata M."/>
            <person name="Wang W."/>
            <person name="Stajich J.E."/>
            <person name="White M.M."/>
            <person name="Moncalvo J.M."/>
        </authorList>
    </citation>
    <scope>NUCLEOTIDE SEQUENCE [LARGE SCALE GENOMIC DNA]</scope>
    <source>
        <strain evidence="2 3">SWE-8-4</strain>
    </source>
</reference>
<evidence type="ECO:0000256" key="1">
    <source>
        <dbReference type="SAM" id="MobiDB-lite"/>
    </source>
</evidence>
<feature type="region of interest" description="Disordered" evidence="1">
    <location>
        <begin position="78"/>
        <end position="100"/>
    </location>
</feature>
<comment type="caution">
    <text evidence="2">The sequence shown here is derived from an EMBL/GenBank/DDBJ whole genome shotgun (WGS) entry which is preliminary data.</text>
</comment>
<evidence type="ECO:0000313" key="2">
    <source>
        <dbReference type="EMBL" id="PVU94191.1"/>
    </source>
</evidence>
<protein>
    <submittedName>
        <fullName evidence="2">Uncharacterized protein</fullName>
    </submittedName>
</protein>
<dbReference type="GO" id="GO:0008608">
    <property type="term" value="P:attachment of spindle microtubules to kinetochore"/>
    <property type="evidence" value="ECO:0007669"/>
    <property type="project" value="InterPro"/>
</dbReference>
<keyword evidence="3" id="KW-1185">Reference proteome</keyword>
<dbReference type="EMBL" id="MBFR01000099">
    <property type="protein sequence ID" value="PVU94191.1"/>
    <property type="molecule type" value="Genomic_DNA"/>
</dbReference>
<gene>
    <name evidence="2" type="ORF">BB561_002736</name>
</gene>
<sequence length="221" mass="25175">MSESLEYTGIVTLLEPQLKQFKSEMQTLNSSLENLNKINQNLSIFNKNFAKYMQGLLLYSKTVKFPEAPNESTVELLMRPKTPPRPESPEISISESGEFFQTEPEIAKTPTLFKSPSVRPSNSQADTLTRNNSRIKAEASGIHSTTLANRRKKHIFNPRKMIDTLPSKYRIQPHKSIIESILKDLFHEPEGFYIHDIMRATGGVLSKKRYARESSLLNFSA</sequence>